<dbReference type="RefSeq" id="WP_249481043.1">
    <property type="nucleotide sequence ID" value="NZ_CP097218.1"/>
</dbReference>
<dbReference type="Proteomes" id="UP001055868">
    <property type="component" value="Chromosome"/>
</dbReference>
<accession>A0ABY4NAN7</accession>
<evidence type="ECO:0000313" key="3">
    <source>
        <dbReference type="Proteomes" id="UP001055868"/>
    </source>
</evidence>
<reference evidence="2" key="1">
    <citation type="submission" date="2022-05" db="EMBL/GenBank/DDBJ databases">
        <title>Genomic analysis of Brachybacterium sp. CBA3104.</title>
        <authorList>
            <person name="Roh S.W."/>
            <person name="Kim Y.B."/>
            <person name="Kim Y."/>
        </authorList>
    </citation>
    <scope>NUCLEOTIDE SEQUENCE</scope>
    <source>
        <strain evidence="2">CBA3104</strain>
    </source>
</reference>
<dbReference type="EMBL" id="CP097218">
    <property type="protein sequence ID" value="UQN31602.1"/>
    <property type="molecule type" value="Genomic_DNA"/>
</dbReference>
<feature type="compositionally biased region" description="Basic and acidic residues" evidence="1">
    <location>
        <begin position="1"/>
        <end position="12"/>
    </location>
</feature>
<feature type="region of interest" description="Disordered" evidence="1">
    <location>
        <begin position="1"/>
        <end position="48"/>
    </location>
</feature>
<keyword evidence="3" id="KW-1185">Reference proteome</keyword>
<sequence length="175" mass="19658">MSAQGERHEMPRGEVPQGEMTRGEVPQGEMPEDRRGDPPSWSQQRAEVIAAQEQALEHARRTEHEKATAILREYVERFETAGIAPRPLRALPYKGSGSIRTPLHGWYLKHDRTIGIDTEARYFILRADGGLLSRLRGAEIEPVDAPLVVGRGGRDGETFDLRELLEMRVKDPVVA</sequence>
<evidence type="ECO:0000313" key="2">
    <source>
        <dbReference type="EMBL" id="UQN31602.1"/>
    </source>
</evidence>
<proteinExistence type="predicted"/>
<gene>
    <name evidence="2" type="ORF">M4486_10125</name>
</gene>
<evidence type="ECO:0000256" key="1">
    <source>
        <dbReference type="SAM" id="MobiDB-lite"/>
    </source>
</evidence>
<organism evidence="2 3">
    <name type="scientific">Brachybacterium kimchii</name>
    <dbReference type="NCBI Taxonomy" id="2942909"/>
    <lineage>
        <taxon>Bacteria</taxon>
        <taxon>Bacillati</taxon>
        <taxon>Actinomycetota</taxon>
        <taxon>Actinomycetes</taxon>
        <taxon>Micrococcales</taxon>
        <taxon>Dermabacteraceae</taxon>
        <taxon>Brachybacterium</taxon>
    </lineage>
</organism>
<protein>
    <submittedName>
        <fullName evidence="2">Uncharacterized protein</fullName>
    </submittedName>
</protein>
<name>A0ABY4NAN7_9MICO</name>